<dbReference type="OrthoDB" id="3068835at2759"/>
<sequence length="423" mass="46116">MYPDSHHGTAPPFNDPPDGSHPPNGIPPALDSRLGRAIHTDDIVSNSSPPTHGYTVSSQEAKHAGPENQASQMSQSTQRSWPEGDHELDVLDQEMLAEAHEDGYHNQQAQDAHETEDTELEKSLAWIPKAQGRPVARSSAPLPVPVVIPQTAPGIKSPFARAWSPILADHGVREQEFLQFLDHLNVCKTASPPLQLLNLAGTVVGFTPVPFAFAISMGTSAVATGGMMAVARVRITRYLERVNKEYFVPRGLQARIAKQSSLPQILGQPSDAPLLAPLPPVTDGSSFPSLRDRRMQALSSYVAPIQYQGNSELSEEGNWLDKVSSKMTAHTAQRSEAKMNKKHMKAMKDERKEETKLEEDLHKAISKGKHSEVAKLEAHLEEMHFGSPGNVAGISDKASAKEEKAAKKFMFIIVQNLQGLGGQ</sequence>
<reference evidence="3" key="1">
    <citation type="submission" date="2021-03" db="EMBL/GenBank/DDBJ databases">
        <authorList>
            <person name="Tagirdzhanova G."/>
        </authorList>
    </citation>
    <scope>NUCLEOTIDE SEQUENCE</scope>
</reference>
<evidence type="ECO:0000256" key="2">
    <source>
        <dbReference type="SAM" id="MobiDB-lite"/>
    </source>
</evidence>
<accession>A0A8H3FMB7</accession>
<dbReference type="EMBL" id="CAJPDT010000034">
    <property type="protein sequence ID" value="CAF9923616.1"/>
    <property type="molecule type" value="Genomic_DNA"/>
</dbReference>
<feature type="region of interest" description="Disordered" evidence="2">
    <location>
        <begin position="1"/>
        <end position="82"/>
    </location>
</feature>
<dbReference type="PANTHER" id="PTHR38887">
    <property type="entry name" value="CHROMOSOME 21, WHOLE GENOME SHOTGUN SEQUENCE"/>
    <property type="match status" value="1"/>
</dbReference>
<feature type="region of interest" description="Disordered" evidence="2">
    <location>
        <begin position="102"/>
        <end position="121"/>
    </location>
</feature>
<gene>
    <name evidence="3" type="ORF">IMSHALPRED_005971</name>
</gene>
<feature type="compositionally biased region" description="Polar residues" evidence="2">
    <location>
        <begin position="68"/>
        <end position="80"/>
    </location>
</feature>
<feature type="compositionally biased region" description="Polar residues" evidence="2">
    <location>
        <begin position="43"/>
        <end position="59"/>
    </location>
</feature>
<name>A0A8H3FMB7_9LECA</name>
<dbReference type="InterPro" id="IPR053221">
    <property type="entry name" value="Burnettramic_acid_biosynth"/>
</dbReference>
<feature type="coiled-coil region" evidence="1">
    <location>
        <begin position="340"/>
        <end position="367"/>
    </location>
</feature>
<keyword evidence="4" id="KW-1185">Reference proteome</keyword>
<comment type="caution">
    <text evidence="3">The sequence shown here is derived from an EMBL/GenBank/DDBJ whole genome shotgun (WGS) entry which is preliminary data.</text>
</comment>
<protein>
    <submittedName>
        <fullName evidence="3">Uncharacterized protein</fullName>
    </submittedName>
</protein>
<evidence type="ECO:0000256" key="1">
    <source>
        <dbReference type="SAM" id="Coils"/>
    </source>
</evidence>
<dbReference type="PANTHER" id="PTHR38887:SF1">
    <property type="entry name" value="RAS MODIFICATION PROTEIN ERF4"/>
    <property type="match status" value="1"/>
</dbReference>
<evidence type="ECO:0000313" key="3">
    <source>
        <dbReference type="EMBL" id="CAF9923616.1"/>
    </source>
</evidence>
<proteinExistence type="predicted"/>
<dbReference type="AlphaFoldDB" id="A0A8H3FMB7"/>
<dbReference type="Proteomes" id="UP000664534">
    <property type="component" value="Unassembled WGS sequence"/>
</dbReference>
<evidence type="ECO:0000313" key="4">
    <source>
        <dbReference type="Proteomes" id="UP000664534"/>
    </source>
</evidence>
<keyword evidence="1" id="KW-0175">Coiled coil</keyword>
<organism evidence="3 4">
    <name type="scientific">Imshaugia aleurites</name>
    <dbReference type="NCBI Taxonomy" id="172621"/>
    <lineage>
        <taxon>Eukaryota</taxon>
        <taxon>Fungi</taxon>
        <taxon>Dikarya</taxon>
        <taxon>Ascomycota</taxon>
        <taxon>Pezizomycotina</taxon>
        <taxon>Lecanoromycetes</taxon>
        <taxon>OSLEUM clade</taxon>
        <taxon>Lecanoromycetidae</taxon>
        <taxon>Lecanorales</taxon>
        <taxon>Lecanorineae</taxon>
        <taxon>Parmeliaceae</taxon>
        <taxon>Imshaugia</taxon>
    </lineage>
</organism>